<comment type="subcellular location">
    <subcellularLocation>
        <location evidence="2">Cell membrane</location>
        <topology evidence="2">Multi-pass membrane protein</topology>
    </subcellularLocation>
</comment>
<comment type="similarity">
    <text evidence="1 2">Belongs to the BioY family.</text>
</comment>
<evidence type="ECO:0000256" key="1">
    <source>
        <dbReference type="ARBA" id="ARBA00010692"/>
    </source>
</evidence>
<dbReference type="RefSeq" id="WP_117992005.1">
    <property type="nucleotide sequence ID" value="NZ_JACOPE010000001.1"/>
</dbReference>
<keyword evidence="3" id="KW-0812">Transmembrane</keyword>
<dbReference type="InterPro" id="IPR003784">
    <property type="entry name" value="BioY"/>
</dbReference>
<evidence type="ECO:0000313" key="4">
    <source>
        <dbReference type="EMBL" id="MBC5682743.1"/>
    </source>
</evidence>
<reference evidence="4 5" key="1">
    <citation type="submission" date="2020-08" db="EMBL/GenBank/DDBJ databases">
        <title>Genome public.</title>
        <authorList>
            <person name="Liu C."/>
            <person name="Sun Q."/>
        </authorList>
    </citation>
    <scope>NUCLEOTIDE SEQUENCE [LARGE SCALE GENOMIC DNA]</scope>
    <source>
        <strain evidence="4 5">NSJ-13</strain>
    </source>
</reference>
<dbReference type="Gene3D" id="1.10.1760.20">
    <property type="match status" value="1"/>
</dbReference>
<feature type="transmembrane region" description="Helical" evidence="3">
    <location>
        <begin position="60"/>
        <end position="78"/>
    </location>
</feature>
<name>A0ABR7G6M6_9FIRM</name>
<feature type="transmembrane region" description="Helical" evidence="3">
    <location>
        <begin position="12"/>
        <end position="29"/>
    </location>
</feature>
<comment type="caution">
    <text evidence="4">The sequence shown here is derived from an EMBL/GenBank/DDBJ whole genome shotgun (WGS) entry which is preliminary data.</text>
</comment>
<keyword evidence="2" id="KW-1003">Cell membrane</keyword>
<dbReference type="PIRSF" id="PIRSF016661">
    <property type="entry name" value="BioY"/>
    <property type="match status" value="1"/>
</dbReference>
<feature type="transmembrane region" description="Helical" evidence="3">
    <location>
        <begin position="35"/>
        <end position="53"/>
    </location>
</feature>
<feature type="transmembrane region" description="Helical" evidence="3">
    <location>
        <begin position="84"/>
        <end position="103"/>
    </location>
</feature>
<dbReference type="PANTHER" id="PTHR34295">
    <property type="entry name" value="BIOTIN TRANSPORTER BIOY"/>
    <property type="match status" value="1"/>
</dbReference>
<organism evidence="4 5">
    <name type="scientific">Ruminococcus hominis</name>
    <dbReference type="NCBI Taxonomy" id="2763065"/>
    <lineage>
        <taxon>Bacteria</taxon>
        <taxon>Bacillati</taxon>
        <taxon>Bacillota</taxon>
        <taxon>Clostridia</taxon>
        <taxon>Eubacteriales</taxon>
        <taxon>Oscillospiraceae</taxon>
        <taxon>Ruminococcus</taxon>
    </lineage>
</organism>
<keyword evidence="3" id="KW-1133">Transmembrane helix</keyword>
<dbReference type="Pfam" id="PF02632">
    <property type="entry name" value="BioY"/>
    <property type="match status" value="1"/>
</dbReference>
<dbReference type="Proteomes" id="UP000631576">
    <property type="component" value="Unassembled WGS sequence"/>
</dbReference>
<keyword evidence="2" id="KW-0813">Transport</keyword>
<protein>
    <recommendedName>
        <fullName evidence="2">Biotin transporter</fullName>
    </recommendedName>
</protein>
<sequence>MQKSKISVQDICSIAIMTAITVVMAQISIPMPMGVPMTMQTFAITLAGVILGSKKGGLSILVYVLLGAIGVPVFAGFSGGVQNLIGPTGGFIISFPIMAYVIGLGVEHRKKKGMFVLMLILGTVLNYVVGVAMFCIIMNSSVMTGITACVLPFIPTAIIKAVVAALLGLQIRSRLGAALQWA</sequence>
<accession>A0ABR7G6M6</accession>
<evidence type="ECO:0000256" key="3">
    <source>
        <dbReference type="SAM" id="Phobius"/>
    </source>
</evidence>
<gene>
    <name evidence="4" type="ORF">H8S40_04025</name>
</gene>
<dbReference type="PANTHER" id="PTHR34295:SF1">
    <property type="entry name" value="BIOTIN TRANSPORTER BIOY"/>
    <property type="match status" value="1"/>
</dbReference>
<feature type="transmembrane region" description="Helical" evidence="3">
    <location>
        <begin position="145"/>
        <end position="169"/>
    </location>
</feature>
<evidence type="ECO:0000313" key="5">
    <source>
        <dbReference type="Proteomes" id="UP000631576"/>
    </source>
</evidence>
<keyword evidence="2 3" id="KW-0472">Membrane</keyword>
<proteinExistence type="inferred from homology"/>
<feature type="transmembrane region" description="Helical" evidence="3">
    <location>
        <begin position="115"/>
        <end position="139"/>
    </location>
</feature>
<keyword evidence="5" id="KW-1185">Reference proteome</keyword>
<dbReference type="EMBL" id="JACOPE010000001">
    <property type="protein sequence ID" value="MBC5682743.1"/>
    <property type="molecule type" value="Genomic_DNA"/>
</dbReference>
<evidence type="ECO:0000256" key="2">
    <source>
        <dbReference type="PIRNR" id="PIRNR016661"/>
    </source>
</evidence>